<keyword evidence="5" id="KW-1185">Reference proteome</keyword>
<dbReference type="GO" id="GO:0003723">
    <property type="term" value="F:RNA binding"/>
    <property type="evidence" value="ECO:0007669"/>
    <property type="project" value="TreeGrafter"/>
</dbReference>
<name>A0AAV4PYZ7_CAEEX</name>
<sequence>MLNTLITREIALISCSRYIATSTSYLFSSNRSKTNVAATPIPATLLKPVNKNSSSSALRIKTINKVMKAYLERAQHHEEFMKVKDDEFEIGKHHLANMMGLDATTLTQDDIDRAIEYLLPSGLYEKKARPMMKPPKVLFPKEKAAQFDDSGRPFNAFFYTKKGNFYTAIHELVGKFHELDAFEDRMIEKGILQPPQETVLSLTGGNWVTLDQMKELFLENLGEIDYDFFITTLTRLGNHPYSFRCKDIIMKYRTEFEDIGARESIPELMQDADGRPYIKSVGYRKSAIAHVTVRGNGTGKVNINGQDIFYFPRLHDREQIMYPLAFTKLLGKVDIEAEVFRSGEKGQAGAIRHGISLCLRSFVDSNFVEKMRLAGLLTRDIRYRGRKLYGQKGHRGKYTWKKR</sequence>
<dbReference type="GO" id="GO:0006412">
    <property type="term" value="P:translation"/>
    <property type="evidence" value="ECO:0007669"/>
    <property type="project" value="InterPro"/>
</dbReference>
<evidence type="ECO:0000313" key="4">
    <source>
        <dbReference type="EMBL" id="GIY01157.1"/>
    </source>
</evidence>
<dbReference type="Proteomes" id="UP001054945">
    <property type="component" value="Unassembled WGS sequence"/>
</dbReference>
<keyword evidence="2 4" id="KW-0689">Ribosomal protein</keyword>
<comment type="caution">
    <text evidence="4">The sequence shown here is derived from an EMBL/GenBank/DDBJ whole genome shotgun (WGS) entry which is preliminary data.</text>
</comment>
<dbReference type="PANTHER" id="PTHR21569:SF1">
    <property type="entry name" value="SMALL RIBOSOMAL SUBUNIT PROTEIN US9M"/>
    <property type="match status" value="1"/>
</dbReference>
<dbReference type="PANTHER" id="PTHR21569">
    <property type="entry name" value="RIBOSOMAL PROTEIN S9"/>
    <property type="match status" value="1"/>
</dbReference>
<protein>
    <submittedName>
        <fullName evidence="4">28S ribosomal protein S9, mitochondrial</fullName>
    </submittedName>
</protein>
<reference evidence="4 5" key="1">
    <citation type="submission" date="2021-06" db="EMBL/GenBank/DDBJ databases">
        <title>Caerostris extrusa draft genome.</title>
        <authorList>
            <person name="Kono N."/>
            <person name="Arakawa K."/>
        </authorList>
    </citation>
    <scope>NUCLEOTIDE SEQUENCE [LARGE SCALE GENOMIC DNA]</scope>
</reference>
<accession>A0AAV4PYZ7</accession>
<evidence type="ECO:0000256" key="1">
    <source>
        <dbReference type="ARBA" id="ARBA00005251"/>
    </source>
</evidence>
<evidence type="ECO:0000256" key="3">
    <source>
        <dbReference type="ARBA" id="ARBA00023274"/>
    </source>
</evidence>
<dbReference type="AlphaFoldDB" id="A0AAV4PYZ7"/>
<dbReference type="InterPro" id="IPR020568">
    <property type="entry name" value="Ribosomal_Su5_D2-typ_SF"/>
</dbReference>
<dbReference type="Gene3D" id="3.30.230.10">
    <property type="match status" value="1"/>
</dbReference>
<dbReference type="EMBL" id="BPLR01005273">
    <property type="protein sequence ID" value="GIY01157.1"/>
    <property type="molecule type" value="Genomic_DNA"/>
</dbReference>
<gene>
    <name evidence="4" type="primary">MRPS9</name>
    <name evidence="4" type="ORF">CEXT_756411</name>
</gene>
<organism evidence="4 5">
    <name type="scientific">Caerostris extrusa</name>
    <name type="common">Bark spider</name>
    <name type="synonym">Caerostris bankana</name>
    <dbReference type="NCBI Taxonomy" id="172846"/>
    <lineage>
        <taxon>Eukaryota</taxon>
        <taxon>Metazoa</taxon>
        <taxon>Ecdysozoa</taxon>
        <taxon>Arthropoda</taxon>
        <taxon>Chelicerata</taxon>
        <taxon>Arachnida</taxon>
        <taxon>Araneae</taxon>
        <taxon>Araneomorphae</taxon>
        <taxon>Entelegynae</taxon>
        <taxon>Araneoidea</taxon>
        <taxon>Araneidae</taxon>
        <taxon>Caerostris</taxon>
    </lineage>
</organism>
<evidence type="ECO:0000256" key="2">
    <source>
        <dbReference type="ARBA" id="ARBA00022980"/>
    </source>
</evidence>
<dbReference type="Pfam" id="PF00380">
    <property type="entry name" value="Ribosomal_S9"/>
    <property type="match status" value="1"/>
</dbReference>
<evidence type="ECO:0000313" key="5">
    <source>
        <dbReference type="Proteomes" id="UP001054945"/>
    </source>
</evidence>
<keyword evidence="3" id="KW-0687">Ribonucleoprotein</keyword>
<dbReference type="InterPro" id="IPR014721">
    <property type="entry name" value="Ribsml_uS5_D2-typ_fold_subgr"/>
</dbReference>
<proteinExistence type="inferred from homology"/>
<dbReference type="SUPFAM" id="SSF54211">
    <property type="entry name" value="Ribosomal protein S5 domain 2-like"/>
    <property type="match status" value="1"/>
</dbReference>
<dbReference type="GO" id="GO:0005763">
    <property type="term" value="C:mitochondrial small ribosomal subunit"/>
    <property type="evidence" value="ECO:0007669"/>
    <property type="project" value="TreeGrafter"/>
</dbReference>
<dbReference type="GO" id="GO:0003735">
    <property type="term" value="F:structural constituent of ribosome"/>
    <property type="evidence" value="ECO:0007669"/>
    <property type="project" value="InterPro"/>
</dbReference>
<comment type="similarity">
    <text evidence="1">Belongs to the universal ribosomal protein uS9 family.</text>
</comment>
<dbReference type="InterPro" id="IPR000754">
    <property type="entry name" value="Ribosomal_uS9"/>
</dbReference>